<reference evidence="13" key="1">
    <citation type="submission" date="2025-08" db="UniProtKB">
        <authorList>
            <consortium name="RefSeq"/>
        </authorList>
    </citation>
    <scope>IDENTIFICATION</scope>
    <source>
        <tissue evidence="13">Muscle</tissue>
    </source>
</reference>
<evidence type="ECO:0000256" key="8">
    <source>
        <dbReference type="ARBA" id="ARBA00038361"/>
    </source>
</evidence>
<protein>
    <submittedName>
        <fullName evidence="13">Sialic acid-binding Ig-like lectin 5</fullName>
    </submittedName>
</protein>
<dbReference type="KEGG" id="pdic:114510626"/>
<proteinExistence type="inferred from homology"/>
<gene>
    <name evidence="13" type="primary">LOC114510626</name>
</gene>
<keyword evidence="4" id="KW-0677">Repeat</keyword>
<dbReference type="Pfam" id="PF13927">
    <property type="entry name" value="Ig_3"/>
    <property type="match status" value="1"/>
</dbReference>
<dbReference type="SUPFAM" id="SSF48726">
    <property type="entry name" value="Immunoglobulin"/>
    <property type="match status" value="4"/>
</dbReference>
<feature type="transmembrane region" description="Helical" evidence="10">
    <location>
        <begin position="441"/>
        <end position="464"/>
    </location>
</feature>
<dbReference type="InterPro" id="IPR013783">
    <property type="entry name" value="Ig-like_fold"/>
</dbReference>
<feature type="domain" description="Ig-like" evidence="11">
    <location>
        <begin position="340"/>
        <end position="427"/>
    </location>
</feature>
<dbReference type="InterPro" id="IPR036179">
    <property type="entry name" value="Ig-like_dom_sf"/>
</dbReference>
<dbReference type="PROSITE" id="PS00290">
    <property type="entry name" value="IG_MHC"/>
    <property type="match status" value="1"/>
</dbReference>
<dbReference type="GO" id="GO:0005886">
    <property type="term" value="C:plasma membrane"/>
    <property type="evidence" value="ECO:0007669"/>
    <property type="project" value="TreeGrafter"/>
</dbReference>
<dbReference type="Gene3D" id="2.60.40.10">
    <property type="entry name" value="Immunoglobulins"/>
    <property type="match status" value="4"/>
</dbReference>
<evidence type="ECO:0000259" key="11">
    <source>
        <dbReference type="PROSITE" id="PS50835"/>
    </source>
</evidence>
<accession>A0A7E6CP29</accession>
<keyword evidence="5" id="KW-0130">Cell adhesion</keyword>
<name>A0A7E6CP29_9CHIR</name>
<sequence>MGPGSQQQQQQQQQWRRRPVYGIELQESVSVQEGGCTIVPCSFPSSWISSHPSDKTYIHWYHSGHHLHSSEVVATNDLTTPVRMETQCRLFLMDPSTNNCSLSIRDTRKSDAGTYILRVQRQYTHLNDYQEKKLTLRVTDLTQKPDIHIWGSLESGRPTQLSCSLPGSCKGGSPLIFSWVGSALDSLNPKTLHSSVLTFTPKPRDHGTTVTCLVTLAGPGVTTQETIQLNVSYAPQNLTIGVSFRNVTVRKILQTTTLPILEGEALRLLCVADSNPPAQLSWFQGSPALNTTPISSTAILELPPVGTGDKGQFTCQAQHPLGSRSISLKLSVVYPPQLLGPSCSWEDQSLNCSCSSRAHPAPSLRWRLGEGLLEGNLSNTSYTVTSSFAGPWANSSLSLSARLSPGSRLSCEAENVHGAQSASVLLLLPGQAVRECRVLPAALAGAGAMVLLFLCLCLILFCIVKARRKQTARGRKVTNDEDPVRDMVTWVSDHSQQNPQPDRPPDQLSPMEHASPSEEEQDTQYANFTFHGRKLCEAQDKEATSTCRYSEIKKTSQ</sequence>
<dbReference type="PANTHER" id="PTHR12035:SF125">
    <property type="entry name" value="SIALIC ACID-BINDING IG-LIKE LECTIN 5"/>
    <property type="match status" value="1"/>
</dbReference>
<dbReference type="InterPro" id="IPR003599">
    <property type="entry name" value="Ig_sub"/>
</dbReference>
<dbReference type="GeneID" id="114510626"/>
<organism evidence="12 13">
    <name type="scientific">Phyllostomus discolor</name>
    <name type="common">pale spear-nosed bat</name>
    <dbReference type="NCBI Taxonomy" id="89673"/>
    <lineage>
        <taxon>Eukaryota</taxon>
        <taxon>Metazoa</taxon>
        <taxon>Chordata</taxon>
        <taxon>Craniata</taxon>
        <taxon>Vertebrata</taxon>
        <taxon>Euteleostomi</taxon>
        <taxon>Mammalia</taxon>
        <taxon>Eutheria</taxon>
        <taxon>Laurasiatheria</taxon>
        <taxon>Chiroptera</taxon>
        <taxon>Yangochiroptera</taxon>
        <taxon>Phyllostomidae</taxon>
        <taxon>Phyllostominae</taxon>
        <taxon>Phyllostomus</taxon>
    </lineage>
</organism>
<keyword evidence="2 10" id="KW-0812">Transmembrane</keyword>
<feature type="domain" description="Ig-like" evidence="11">
    <location>
        <begin position="19"/>
        <end position="135"/>
    </location>
</feature>
<evidence type="ECO:0000256" key="2">
    <source>
        <dbReference type="ARBA" id="ARBA00022692"/>
    </source>
</evidence>
<dbReference type="GO" id="GO:0007155">
    <property type="term" value="P:cell adhesion"/>
    <property type="evidence" value="ECO:0007669"/>
    <property type="project" value="UniProtKB-KW"/>
</dbReference>
<keyword evidence="3" id="KW-0430">Lectin</keyword>
<dbReference type="InParanoid" id="A0A7E6CP29"/>
<keyword evidence="6 10" id="KW-1133">Transmembrane helix</keyword>
<dbReference type="SMART" id="SM00408">
    <property type="entry name" value="IGc2"/>
    <property type="match status" value="2"/>
</dbReference>
<comment type="similarity">
    <text evidence="8">Belongs to the immunoglobulin superfamily. SIGLEC (sialic acid binding Ig-like lectin) family.</text>
</comment>
<feature type="domain" description="Ig-like" evidence="11">
    <location>
        <begin position="145"/>
        <end position="228"/>
    </location>
</feature>
<feature type="region of interest" description="Disordered" evidence="9">
    <location>
        <begin position="491"/>
        <end position="524"/>
    </location>
</feature>
<evidence type="ECO:0000256" key="10">
    <source>
        <dbReference type="SAM" id="Phobius"/>
    </source>
</evidence>
<dbReference type="Proteomes" id="UP000504628">
    <property type="component" value="Chromosome 12"/>
</dbReference>
<dbReference type="InterPro" id="IPR003598">
    <property type="entry name" value="Ig_sub2"/>
</dbReference>
<dbReference type="Pfam" id="PF07686">
    <property type="entry name" value="V-set"/>
    <property type="match status" value="1"/>
</dbReference>
<dbReference type="InterPro" id="IPR007110">
    <property type="entry name" value="Ig-like_dom"/>
</dbReference>
<dbReference type="SMART" id="SM00409">
    <property type="entry name" value="IG"/>
    <property type="match status" value="3"/>
</dbReference>
<dbReference type="RefSeq" id="XP_035868642.1">
    <property type="nucleotide sequence ID" value="XM_036012749.1"/>
</dbReference>
<dbReference type="OrthoDB" id="10012075at2759"/>
<dbReference type="AlphaFoldDB" id="A0A7E6CP29"/>
<dbReference type="FunCoup" id="A0A7E6CP29">
    <property type="interactions" value="4"/>
</dbReference>
<evidence type="ECO:0000256" key="5">
    <source>
        <dbReference type="ARBA" id="ARBA00022889"/>
    </source>
</evidence>
<dbReference type="InterPro" id="IPR051036">
    <property type="entry name" value="SIGLEC"/>
</dbReference>
<evidence type="ECO:0000256" key="7">
    <source>
        <dbReference type="ARBA" id="ARBA00023136"/>
    </source>
</evidence>
<dbReference type="PANTHER" id="PTHR12035">
    <property type="entry name" value="SIALIC ACID BINDING IMMUNOGLOBULIN-LIKE LECTIN"/>
    <property type="match status" value="1"/>
</dbReference>
<keyword evidence="12" id="KW-1185">Reference proteome</keyword>
<evidence type="ECO:0000256" key="1">
    <source>
        <dbReference type="ARBA" id="ARBA00004479"/>
    </source>
</evidence>
<evidence type="ECO:0000256" key="3">
    <source>
        <dbReference type="ARBA" id="ARBA00022734"/>
    </source>
</evidence>
<dbReference type="GO" id="GO:0033691">
    <property type="term" value="F:sialic acid binding"/>
    <property type="evidence" value="ECO:0007669"/>
    <property type="project" value="TreeGrafter"/>
</dbReference>
<dbReference type="GO" id="GO:0030246">
    <property type="term" value="F:carbohydrate binding"/>
    <property type="evidence" value="ECO:0007669"/>
    <property type="project" value="UniProtKB-KW"/>
</dbReference>
<evidence type="ECO:0000256" key="9">
    <source>
        <dbReference type="SAM" id="MobiDB-lite"/>
    </source>
</evidence>
<keyword evidence="7 10" id="KW-0472">Membrane</keyword>
<evidence type="ECO:0000313" key="12">
    <source>
        <dbReference type="Proteomes" id="UP000504628"/>
    </source>
</evidence>
<feature type="domain" description="Ig-like" evidence="11">
    <location>
        <begin position="235"/>
        <end position="331"/>
    </location>
</feature>
<dbReference type="InterPro" id="IPR003006">
    <property type="entry name" value="Ig/MHC_CS"/>
</dbReference>
<comment type="subcellular location">
    <subcellularLocation>
        <location evidence="1">Membrane</location>
        <topology evidence="1">Single-pass type I membrane protein</topology>
    </subcellularLocation>
</comment>
<dbReference type="InterPro" id="IPR013106">
    <property type="entry name" value="Ig_V-set"/>
</dbReference>
<evidence type="ECO:0000256" key="4">
    <source>
        <dbReference type="ARBA" id="ARBA00022737"/>
    </source>
</evidence>
<evidence type="ECO:0000313" key="13">
    <source>
        <dbReference type="RefSeq" id="XP_035868642.1"/>
    </source>
</evidence>
<dbReference type="PROSITE" id="PS50835">
    <property type="entry name" value="IG_LIKE"/>
    <property type="match status" value="4"/>
</dbReference>
<evidence type="ECO:0000256" key="6">
    <source>
        <dbReference type="ARBA" id="ARBA00022989"/>
    </source>
</evidence>